<proteinExistence type="inferred from homology"/>
<evidence type="ECO:0000256" key="3">
    <source>
        <dbReference type="ARBA" id="ARBA00012379"/>
    </source>
</evidence>
<evidence type="ECO:0000313" key="7">
    <source>
        <dbReference type="Proteomes" id="UP000694423"/>
    </source>
</evidence>
<comment type="pathway">
    <text evidence="1">Pyrimidine metabolism; dUMP biosynthesis; dUMP from dCTP (dUTP route): step 2/2.</text>
</comment>
<dbReference type="InterPro" id="IPR036157">
    <property type="entry name" value="dUTPase-like_sf"/>
</dbReference>
<dbReference type="Ensembl" id="ENSDNVT00000023045.1">
    <property type="protein sequence ID" value="ENSDNVP00000019127.1"/>
    <property type="gene ID" value="ENSDNVG00000013385.1"/>
</dbReference>
<keyword evidence="7" id="KW-1185">Reference proteome</keyword>
<keyword evidence="4" id="KW-0546">Nucleotide metabolism</keyword>
<dbReference type="PANTHER" id="PTHR11241">
    <property type="entry name" value="DEOXYURIDINE 5'-TRIPHOSPHATE NUCLEOTIDOHYDROLASE"/>
    <property type="match status" value="1"/>
</dbReference>
<accession>A0A8C4K9U1</accession>
<dbReference type="PANTHER" id="PTHR11241:SF0">
    <property type="entry name" value="DEOXYURIDINE 5'-TRIPHOSPHATE NUCLEOTIDOHYDROLASE"/>
    <property type="match status" value="1"/>
</dbReference>
<dbReference type="SUPFAM" id="SSF51283">
    <property type="entry name" value="dUTPase-like"/>
    <property type="match status" value="1"/>
</dbReference>
<dbReference type="Pfam" id="PF00692">
    <property type="entry name" value="dUTPase"/>
    <property type="match status" value="1"/>
</dbReference>
<dbReference type="AlphaFoldDB" id="A0A8C4K9U1"/>
<protein>
    <recommendedName>
        <fullName evidence="3">dUTP diphosphatase</fullName>
        <ecNumber evidence="3">3.6.1.23</ecNumber>
    </recommendedName>
</protein>
<name>A0A8C4K9U1_DRONO</name>
<feature type="domain" description="dUTPase-like" evidence="5">
    <location>
        <begin position="17"/>
        <end position="133"/>
    </location>
</feature>
<comment type="similarity">
    <text evidence="2">Belongs to the dUTPase family.</text>
</comment>
<sequence>MQHVLRVQRLHPPQACLPRQALPRSAGLGLRLPHEEITLEPESRHLASMGLAITTPQGYYGCVVPCNSLALRRGGIEAGVVYSHYLEEVKVAIHGTRSQHLRCTQGDQTAQQICEWIGVPAIQEGDSLQPTQKPGDFESTGCAVWVHDLAKPDSQRGKSLLMGQETPTLY</sequence>
<organism evidence="6 7">
    <name type="scientific">Dromaius novaehollandiae</name>
    <name type="common">Emu</name>
    <dbReference type="NCBI Taxonomy" id="8790"/>
    <lineage>
        <taxon>Eukaryota</taxon>
        <taxon>Metazoa</taxon>
        <taxon>Chordata</taxon>
        <taxon>Craniata</taxon>
        <taxon>Vertebrata</taxon>
        <taxon>Euteleostomi</taxon>
        <taxon>Archelosauria</taxon>
        <taxon>Archosauria</taxon>
        <taxon>Dinosauria</taxon>
        <taxon>Saurischia</taxon>
        <taxon>Theropoda</taxon>
        <taxon>Coelurosauria</taxon>
        <taxon>Aves</taxon>
        <taxon>Palaeognathae</taxon>
        <taxon>Casuariiformes</taxon>
        <taxon>Dromaiidae</taxon>
        <taxon>Dromaius</taxon>
    </lineage>
</organism>
<reference evidence="6" key="1">
    <citation type="submission" date="2025-08" db="UniProtKB">
        <authorList>
            <consortium name="Ensembl"/>
        </authorList>
    </citation>
    <scope>IDENTIFICATION</scope>
</reference>
<evidence type="ECO:0000313" key="6">
    <source>
        <dbReference type="Ensembl" id="ENSDNVP00000019127.1"/>
    </source>
</evidence>
<dbReference type="InterPro" id="IPR008181">
    <property type="entry name" value="dUTPase"/>
</dbReference>
<dbReference type="Proteomes" id="UP000694423">
    <property type="component" value="Unplaced"/>
</dbReference>
<evidence type="ECO:0000256" key="2">
    <source>
        <dbReference type="ARBA" id="ARBA00006581"/>
    </source>
</evidence>
<evidence type="ECO:0000259" key="5">
    <source>
        <dbReference type="Pfam" id="PF00692"/>
    </source>
</evidence>
<dbReference type="GO" id="GO:0046081">
    <property type="term" value="P:dUTP catabolic process"/>
    <property type="evidence" value="ECO:0007669"/>
    <property type="project" value="InterPro"/>
</dbReference>
<evidence type="ECO:0000256" key="1">
    <source>
        <dbReference type="ARBA" id="ARBA00005142"/>
    </source>
</evidence>
<dbReference type="GO" id="GO:0004170">
    <property type="term" value="F:dUTP diphosphatase activity"/>
    <property type="evidence" value="ECO:0007669"/>
    <property type="project" value="UniProtKB-EC"/>
</dbReference>
<dbReference type="GO" id="GO:0000287">
    <property type="term" value="F:magnesium ion binding"/>
    <property type="evidence" value="ECO:0007669"/>
    <property type="project" value="InterPro"/>
</dbReference>
<evidence type="ECO:0000256" key="4">
    <source>
        <dbReference type="ARBA" id="ARBA00023080"/>
    </source>
</evidence>
<reference evidence="6" key="2">
    <citation type="submission" date="2025-09" db="UniProtKB">
        <authorList>
            <consortium name="Ensembl"/>
        </authorList>
    </citation>
    <scope>IDENTIFICATION</scope>
</reference>
<dbReference type="GO" id="GO:0006226">
    <property type="term" value="P:dUMP biosynthetic process"/>
    <property type="evidence" value="ECO:0007669"/>
    <property type="project" value="InterPro"/>
</dbReference>
<dbReference type="Gene3D" id="2.70.40.10">
    <property type="match status" value="1"/>
</dbReference>
<dbReference type="EC" id="3.6.1.23" evidence="3"/>
<dbReference type="InterPro" id="IPR029054">
    <property type="entry name" value="dUTPase-like"/>
</dbReference>